<evidence type="ECO:0000313" key="5">
    <source>
        <dbReference type="EMBL" id="QOG28836.1"/>
    </source>
</evidence>
<accession>A0AAE7T1X5</accession>
<dbReference type="RefSeq" id="WP_113849058.1">
    <property type="nucleotide sequence ID" value="NZ_CP050485.1"/>
</dbReference>
<dbReference type="Proteomes" id="UP000516696">
    <property type="component" value="Chromosome"/>
</dbReference>
<dbReference type="AlphaFoldDB" id="A0AAE7T1X5"/>
<dbReference type="EMBL" id="CP050485">
    <property type="protein sequence ID" value="QOG28836.1"/>
    <property type="molecule type" value="Genomic_DNA"/>
</dbReference>
<proteinExistence type="predicted"/>
<reference evidence="5 6" key="1">
    <citation type="submission" date="2020-03" db="EMBL/GenBank/DDBJ databases">
        <title>Characterization of ganglioside-mimicking enterococci.</title>
        <authorList>
            <person name="Patry R.T."/>
            <person name="Nothaft H."/>
            <person name="Bridger R."/>
            <person name="Shajahan A."/>
            <person name="Huynh S."/>
            <person name="Sanchez S."/>
            <person name="Azadi P."/>
            <person name="Cooper K."/>
            <person name="Miller W.G."/>
            <person name="Parker C.T."/>
            <person name="Wells L."/>
            <person name="Szymanski C.M."/>
        </authorList>
    </citation>
    <scope>NUCLEOTIDE SEQUENCE [LARGE SCALE GENOMIC DNA]</scope>
    <source>
        <strain evidence="5 6">EGM181</strain>
    </source>
</reference>
<dbReference type="Gene3D" id="1.20.120.530">
    <property type="entry name" value="GntR ligand-binding domain-like"/>
    <property type="match status" value="1"/>
</dbReference>
<dbReference type="Pfam" id="PF07729">
    <property type="entry name" value="FCD"/>
    <property type="match status" value="1"/>
</dbReference>
<evidence type="ECO:0000256" key="2">
    <source>
        <dbReference type="ARBA" id="ARBA00023125"/>
    </source>
</evidence>
<dbReference type="GO" id="GO:0003677">
    <property type="term" value="F:DNA binding"/>
    <property type="evidence" value="ECO:0007669"/>
    <property type="project" value="UniProtKB-KW"/>
</dbReference>
<sequence length="94" mass="11661">MHTKYNELQYQFHDLCIAKCDNILLKKEIEIKKKMFIGKAYFRIDQKRIRELLLVTNREHEEILEMFKSGDGEKLRFFLEHTHWRLENAQYDIW</sequence>
<evidence type="ECO:0000259" key="4">
    <source>
        <dbReference type="Pfam" id="PF07729"/>
    </source>
</evidence>
<dbReference type="InterPro" id="IPR008920">
    <property type="entry name" value="TF_FadR/GntR_C"/>
</dbReference>
<keyword evidence="1" id="KW-0805">Transcription regulation</keyword>
<organism evidence="5 6">
    <name type="scientific">Enterococcus gallinarum</name>
    <dbReference type="NCBI Taxonomy" id="1353"/>
    <lineage>
        <taxon>Bacteria</taxon>
        <taxon>Bacillati</taxon>
        <taxon>Bacillota</taxon>
        <taxon>Bacilli</taxon>
        <taxon>Lactobacillales</taxon>
        <taxon>Enterococcaceae</taxon>
        <taxon>Enterococcus</taxon>
    </lineage>
</organism>
<name>A0AAE7T1X5_ENTGA</name>
<dbReference type="SUPFAM" id="SSF48008">
    <property type="entry name" value="GntR ligand-binding domain-like"/>
    <property type="match status" value="1"/>
</dbReference>
<protein>
    <recommendedName>
        <fullName evidence="4">GntR C-terminal domain-containing protein</fullName>
    </recommendedName>
</protein>
<evidence type="ECO:0000256" key="1">
    <source>
        <dbReference type="ARBA" id="ARBA00023015"/>
    </source>
</evidence>
<keyword evidence="3" id="KW-0804">Transcription</keyword>
<keyword evidence="2" id="KW-0238">DNA-binding</keyword>
<dbReference type="InterPro" id="IPR011711">
    <property type="entry name" value="GntR_C"/>
</dbReference>
<feature type="domain" description="GntR C-terminal" evidence="4">
    <location>
        <begin position="4"/>
        <end position="76"/>
    </location>
</feature>
<evidence type="ECO:0000256" key="3">
    <source>
        <dbReference type="ARBA" id="ARBA00023163"/>
    </source>
</evidence>
<gene>
    <name evidence="5" type="ORF">EGM181_16950</name>
</gene>
<evidence type="ECO:0000313" key="6">
    <source>
        <dbReference type="Proteomes" id="UP000516696"/>
    </source>
</evidence>